<sequence>MTTQDLINMAEELKRLLRICNYVSDQILHIDDYLLHLDQRSVQAALNGQEHFTRQFLVRRSVADGIKRRYEEQRDKVWRQVQKLSNQITRTTSGEFSDEDGTDISAPAEFPLNFTVRSNVDKLASPETSLFSIRYRFC</sequence>
<reference evidence="1" key="1">
    <citation type="submission" date="2019-08" db="EMBL/GenBank/DDBJ databases">
        <title>The improved chromosome-level genome for the pearl oyster Pinctada fucata martensii using PacBio sequencing and Hi-C.</title>
        <authorList>
            <person name="Zheng Z."/>
        </authorList>
    </citation>
    <scope>NUCLEOTIDE SEQUENCE</scope>
    <source>
        <strain evidence="1">ZZ-2019</strain>
        <tissue evidence="1">Adductor muscle</tissue>
    </source>
</reference>
<proteinExistence type="predicted"/>
<dbReference type="EMBL" id="VSWD01000008">
    <property type="protein sequence ID" value="KAK3096162.1"/>
    <property type="molecule type" value="Genomic_DNA"/>
</dbReference>
<evidence type="ECO:0000313" key="1">
    <source>
        <dbReference type="EMBL" id="KAK3096162.1"/>
    </source>
</evidence>
<dbReference type="Proteomes" id="UP001186944">
    <property type="component" value="Unassembled WGS sequence"/>
</dbReference>
<accession>A0AA88Y630</accession>
<evidence type="ECO:0000313" key="2">
    <source>
        <dbReference type="Proteomes" id="UP001186944"/>
    </source>
</evidence>
<keyword evidence="2" id="KW-1185">Reference proteome</keyword>
<organism evidence="1 2">
    <name type="scientific">Pinctada imbricata</name>
    <name type="common">Atlantic pearl-oyster</name>
    <name type="synonym">Pinctada martensii</name>
    <dbReference type="NCBI Taxonomy" id="66713"/>
    <lineage>
        <taxon>Eukaryota</taxon>
        <taxon>Metazoa</taxon>
        <taxon>Spiralia</taxon>
        <taxon>Lophotrochozoa</taxon>
        <taxon>Mollusca</taxon>
        <taxon>Bivalvia</taxon>
        <taxon>Autobranchia</taxon>
        <taxon>Pteriomorphia</taxon>
        <taxon>Pterioida</taxon>
        <taxon>Pterioidea</taxon>
        <taxon>Pteriidae</taxon>
        <taxon>Pinctada</taxon>
    </lineage>
</organism>
<name>A0AA88Y630_PINIB</name>
<comment type="caution">
    <text evidence="1">The sequence shown here is derived from an EMBL/GenBank/DDBJ whole genome shotgun (WGS) entry which is preliminary data.</text>
</comment>
<protein>
    <submittedName>
        <fullName evidence="1">Uncharacterized protein</fullName>
    </submittedName>
</protein>
<dbReference type="AlphaFoldDB" id="A0AA88Y630"/>
<gene>
    <name evidence="1" type="ORF">FSP39_023893</name>
</gene>